<organism evidence="1 2">
    <name type="scientific">Leptospira yanagawae serovar Saopaulo str. Sao Paulo = ATCC 700523</name>
    <dbReference type="NCBI Taxonomy" id="1249483"/>
    <lineage>
        <taxon>Bacteria</taxon>
        <taxon>Pseudomonadati</taxon>
        <taxon>Spirochaetota</taxon>
        <taxon>Spirochaetia</taxon>
        <taxon>Leptospirales</taxon>
        <taxon>Leptospiraceae</taxon>
        <taxon>Leptospira</taxon>
    </lineage>
</organism>
<proteinExistence type="predicted"/>
<accession>A0A5E8HD94</accession>
<reference evidence="1 2" key="1">
    <citation type="submission" date="2013-04" db="EMBL/GenBank/DDBJ databases">
        <authorList>
            <person name="Harkins D.M."/>
            <person name="Durkin A.S."/>
            <person name="Brinkac L.M."/>
            <person name="Haft D.H."/>
            <person name="Selengut J.D."/>
            <person name="Sanka R."/>
            <person name="DePew J."/>
            <person name="Purushe J."/>
            <person name="Hartskeerl R.A."/>
            <person name="Ahmed A."/>
            <person name="van der Linden H."/>
            <person name="Goris M.G.A."/>
            <person name="Vinetz J.M."/>
            <person name="Sutton G.G."/>
            <person name="Nierman W.C."/>
            <person name="Fouts D.E."/>
        </authorList>
    </citation>
    <scope>NUCLEOTIDE SEQUENCE [LARGE SCALE GENOMIC DNA]</scope>
    <source>
        <strain evidence="1 2">Sao Paulo</strain>
    </source>
</reference>
<sequence length="40" mass="4566">MFLGNQIIGKLRDLNAIDLPPFSVPMDKLVFSKHFNHKIA</sequence>
<evidence type="ECO:0000313" key="1">
    <source>
        <dbReference type="EMBL" id="EOQ88698.1"/>
    </source>
</evidence>
<dbReference type="Proteomes" id="UP000013996">
    <property type="component" value="Unassembled WGS sequence"/>
</dbReference>
<dbReference type="AlphaFoldDB" id="A0A5E8HD94"/>
<gene>
    <name evidence="1" type="ORF">LEP1GSC202_2836</name>
</gene>
<protein>
    <submittedName>
        <fullName evidence="1">Uncharacterized protein</fullName>
    </submittedName>
</protein>
<evidence type="ECO:0000313" key="2">
    <source>
        <dbReference type="Proteomes" id="UP000013996"/>
    </source>
</evidence>
<dbReference type="EMBL" id="AOGX02000016">
    <property type="protein sequence ID" value="EOQ88698.1"/>
    <property type="molecule type" value="Genomic_DNA"/>
</dbReference>
<comment type="caution">
    <text evidence="1">The sequence shown here is derived from an EMBL/GenBank/DDBJ whole genome shotgun (WGS) entry which is preliminary data.</text>
</comment>
<name>A0A5E8HD94_9LEPT</name>